<evidence type="ECO:0000259" key="4">
    <source>
        <dbReference type="Pfam" id="PF00535"/>
    </source>
</evidence>
<protein>
    <submittedName>
        <fullName evidence="5">Glycosyl transferase</fullName>
    </submittedName>
</protein>
<proteinExistence type="inferred from homology"/>
<dbReference type="Pfam" id="PF00535">
    <property type="entry name" value="Glycos_transf_2"/>
    <property type="match status" value="1"/>
</dbReference>
<feature type="domain" description="Glycosyltransferase 2-like" evidence="4">
    <location>
        <begin position="5"/>
        <end position="122"/>
    </location>
</feature>
<comment type="similarity">
    <text evidence="1">Belongs to the glycosyltransferase 2 family.</text>
</comment>
<dbReference type="STRING" id="297318.BK138_21500"/>
<evidence type="ECO:0000256" key="2">
    <source>
        <dbReference type="ARBA" id="ARBA00022676"/>
    </source>
</evidence>
<dbReference type="SUPFAM" id="SSF53448">
    <property type="entry name" value="Nucleotide-diphospho-sugar transferases"/>
    <property type="match status" value="1"/>
</dbReference>
<dbReference type="InterPro" id="IPR001173">
    <property type="entry name" value="Glyco_trans_2-like"/>
</dbReference>
<dbReference type="PANTHER" id="PTHR43685:SF5">
    <property type="entry name" value="GLYCOSYLTRANSFERASE EPSE-RELATED"/>
    <property type="match status" value="1"/>
</dbReference>
<keyword evidence="3 5" id="KW-0808">Transferase</keyword>
<evidence type="ECO:0000256" key="3">
    <source>
        <dbReference type="ARBA" id="ARBA00022679"/>
    </source>
</evidence>
<dbReference type="InterPro" id="IPR029044">
    <property type="entry name" value="Nucleotide-diphossugar_trans"/>
</dbReference>
<dbReference type="AlphaFoldDB" id="A0A1R1ELF5"/>
<dbReference type="PANTHER" id="PTHR43685">
    <property type="entry name" value="GLYCOSYLTRANSFERASE"/>
    <property type="match status" value="1"/>
</dbReference>
<gene>
    <name evidence="5" type="ORF">BK138_21500</name>
</gene>
<reference evidence="5 6" key="1">
    <citation type="submission" date="2016-11" db="EMBL/GenBank/DDBJ databases">
        <title>Paenibacillus species isolates.</title>
        <authorList>
            <person name="Beno S.M."/>
        </authorList>
    </citation>
    <scope>NUCLEOTIDE SEQUENCE [LARGE SCALE GENOMIC DNA]</scope>
    <source>
        <strain evidence="5 6">FSL R5-0378</strain>
    </source>
</reference>
<dbReference type="GO" id="GO:0016757">
    <property type="term" value="F:glycosyltransferase activity"/>
    <property type="evidence" value="ECO:0007669"/>
    <property type="project" value="UniProtKB-KW"/>
</dbReference>
<comment type="caution">
    <text evidence="5">The sequence shown here is derived from an EMBL/GenBank/DDBJ whole genome shotgun (WGS) entry which is preliminary data.</text>
</comment>
<evidence type="ECO:0000313" key="5">
    <source>
        <dbReference type="EMBL" id="OMF52656.1"/>
    </source>
</evidence>
<sequence length="295" mass="33585">MPKISVIMPVYNNAPFVQESISSILRQTYADLELIIIDDGSTDGSTGMIYDIHDARVKKIFHPVSLGVAASLNQGLDIAQGEYIARMDGDDIAALNRLEVQAYYMDQHPDIDVCGTAYTQNYLGPVRVNPLDHEEIKAWLLFYCCILHPSVMIRKSSTERVGIRYDLNYPHAEDFELWTRLSFSGAKLANIPHNLMYYRSHPGQVSNTHRLAQDHSAKRIRQRHLSHLGLQLSEADYEQLIKLAEFRVNPHEIESYQPAAILANWIVQVNSQVKAFNQEALQMAFSRCLSRLPPY</sequence>
<dbReference type="RefSeq" id="WP_076172828.1">
    <property type="nucleotide sequence ID" value="NZ_MRTP01000006.1"/>
</dbReference>
<name>A0A1R1ELF5_9BACL</name>
<keyword evidence="6" id="KW-1185">Reference proteome</keyword>
<evidence type="ECO:0000313" key="6">
    <source>
        <dbReference type="Proteomes" id="UP000187172"/>
    </source>
</evidence>
<evidence type="ECO:0000256" key="1">
    <source>
        <dbReference type="ARBA" id="ARBA00006739"/>
    </source>
</evidence>
<dbReference type="EMBL" id="MRTP01000006">
    <property type="protein sequence ID" value="OMF52656.1"/>
    <property type="molecule type" value="Genomic_DNA"/>
</dbReference>
<organism evidence="5 6">
    <name type="scientific">Paenibacillus rhizosphaerae</name>
    <dbReference type="NCBI Taxonomy" id="297318"/>
    <lineage>
        <taxon>Bacteria</taxon>
        <taxon>Bacillati</taxon>
        <taxon>Bacillota</taxon>
        <taxon>Bacilli</taxon>
        <taxon>Bacillales</taxon>
        <taxon>Paenibacillaceae</taxon>
        <taxon>Paenibacillus</taxon>
    </lineage>
</organism>
<dbReference type="InterPro" id="IPR050834">
    <property type="entry name" value="Glycosyltransf_2"/>
</dbReference>
<keyword evidence="2" id="KW-0328">Glycosyltransferase</keyword>
<dbReference type="Proteomes" id="UP000187172">
    <property type="component" value="Unassembled WGS sequence"/>
</dbReference>
<dbReference type="Gene3D" id="3.90.550.10">
    <property type="entry name" value="Spore Coat Polysaccharide Biosynthesis Protein SpsA, Chain A"/>
    <property type="match status" value="1"/>
</dbReference>
<accession>A0A1R1ELF5</accession>